<organism evidence="2 3">
    <name type="scientific">Ataeniobius toweri</name>
    <dbReference type="NCBI Taxonomy" id="208326"/>
    <lineage>
        <taxon>Eukaryota</taxon>
        <taxon>Metazoa</taxon>
        <taxon>Chordata</taxon>
        <taxon>Craniata</taxon>
        <taxon>Vertebrata</taxon>
        <taxon>Euteleostomi</taxon>
        <taxon>Actinopterygii</taxon>
        <taxon>Neopterygii</taxon>
        <taxon>Teleostei</taxon>
        <taxon>Neoteleostei</taxon>
        <taxon>Acanthomorphata</taxon>
        <taxon>Ovalentaria</taxon>
        <taxon>Atherinomorphae</taxon>
        <taxon>Cyprinodontiformes</taxon>
        <taxon>Goodeidae</taxon>
        <taxon>Ataeniobius</taxon>
    </lineage>
</organism>
<reference evidence="2 3" key="1">
    <citation type="submission" date="2021-07" db="EMBL/GenBank/DDBJ databases">
        <authorList>
            <person name="Palmer J.M."/>
        </authorList>
    </citation>
    <scope>NUCLEOTIDE SEQUENCE [LARGE SCALE GENOMIC DNA]</scope>
    <source>
        <strain evidence="2 3">AT_MEX2019</strain>
        <tissue evidence="2">Muscle</tissue>
    </source>
</reference>
<evidence type="ECO:0000313" key="3">
    <source>
        <dbReference type="Proteomes" id="UP001345963"/>
    </source>
</evidence>
<keyword evidence="3" id="KW-1185">Reference proteome</keyword>
<evidence type="ECO:0000313" key="2">
    <source>
        <dbReference type="EMBL" id="MED6234326.1"/>
    </source>
</evidence>
<dbReference type="EMBL" id="JAHUTI010006500">
    <property type="protein sequence ID" value="MED6234326.1"/>
    <property type="molecule type" value="Genomic_DNA"/>
</dbReference>
<name>A0ABU7A868_9TELE</name>
<feature type="compositionally biased region" description="Acidic residues" evidence="1">
    <location>
        <begin position="54"/>
        <end position="73"/>
    </location>
</feature>
<sequence>MMLWSVGPSNVCSSVQNACRKNVPEPIGKCKTFTVFISAARSARSMAKNTPDEGVSDDEDDSFINDDSDDLGNDSDYVPPGPDDSEQEDVQRLQKEATAYLKKGRR</sequence>
<comment type="caution">
    <text evidence="2">The sequence shown here is derived from an EMBL/GenBank/DDBJ whole genome shotgun (WGS) entry which is preliminary data.</text>
</comment>
<dbReference type="Proteomes" id="UP001345963">
    <property type="component" value="Unassembled WGS sequence"/>
</dbReference>
<evidence type="ECO:0000256" key="1">
    <source>
        <dbReference type="SAM" id="MobiDB-lite"/>
    </source>
</evidence>
<accession>A0ABU7A868</accession>
<gene>
    <name evidence="2" type="ORF">ATANTOWER_026995</name>
</gene>
<feature type="region of interest" description="Disordered" evidence="1">
    <location>
        <begin position="42"/>
        <end position="91"/>
    </location>
</feature>
<protein>
    <submittedName>
        <fullName evidence="2">Uncharacterized protein</fullName>
    </submittedName>
</protein>
<proteinExistence type="predicted"/>